<proteinExistence type="predicted"/>
<dbReference type="InterPro" id="IPR006379">
    <property type="entry name" value="HAD-SF_hydro_IIB"/>
</dbReference>
<dbReference type="Gene3D" id="3.40.50.1000">
    <property type="entry name" value="HAD superfamily/HAD-like"/>
    <property type="match status" value="1"/>
</dbReference>
<dbReference type="SFLD" id="SFLDS00003">
    <property type="entry name" value="Haloacid_Dehalogenase"/>
    <property type="match status" value="1"/>
</dbReference>
<dbReference type="SFLD" id="SFLDG01140">
    <property type="entry name" value="C2.B:_Phosphomannomutase_and_P"/>
    <property type="match status" value="1"/>
</dbReference>
<gene>
    <name evidence="1" type="ORF">NEISUBOT_05614</name>
</gene>
<dbReference type="RefSeq" id="WP_004521105.1">
    <property type="nucleotide sequence ID" value="NZ_ACEO02000020.1"/>
</dbReference>
<dbReference type="GO" id="GO:0005829">
    <property type="term" value="C:cytosol"/>
    <property type="evidence" value="ECO:0007669"/>
    <property type="project" value="TreeGrafter"/>
</dbReference>
<evidence type="ECO:0000313" key="1">
    <source>
        <dbReference type="EMBL" id="EFC50966.1"/>
    </source>
</evidence>
<dbReference type="EMBL" id="ACEO02000020">
    <property type="protein sequence ID" value="EFC50966.1"/>
    <property type="molecule type" value="Genomic_DNA"/>
</dbReference>
<dbReference type="GO" id="GO:0000287">
    <property type="term" value="F:magnesium ion binding"/>
    <property type="evidence" value="ECO:0007669"/>
    <property type="project" value="TreeGrafter"/>
</dbReference>
<keyword evidence="1" id="KW-0378">Hydrolase</keyword>
<dbReference type="Gene3D" id="3.30.1240.10">
    <property type="match status" value="1"/>
</dbReference>
<dbReference type="GO" id="GO:0016791">
    <property type="term" value="F:phosphatase activity"/>
    <property type="evidence" value="ECO:0007669"/>
    <property type="project" value="TreeGrafter"/>
</dbReference>
<dbReference type="NCBIfam" id="TIGR00099">
    <property type="entry name" value="Cof-subfamily"/>
    <property type="match status" value="1"/>
</dbReference>
<dbReference type="SUPFAM" id="SSF56784">
    <property type="entry name" value="HAD-like"/>
    <property type="match status" value="1"/>
</dbReference>
<dbReference type="AlphaFoldDB" id="A0A9W5INV3"/>
<dbReference type="PANTHER" id="PTHR10000:SF25">
    <property type="entry name" value="PHOSPHATASE YKRA-RELATED"/>
    <property type="match status" value="1"/>
</dbReference>
<dbReference type="PROSITE" id="PS01229">
    <property type="entry name" value="COF_2"/>
    <property type="match status" value="1"/>
</dbReference>
<evidence type="ECO:0000313" key="2">
    <source>
        <dbReference type="Proteomes" id="UP000004621"/>
    </source>
</evidence>
<comment type="caution">
    <text evidence="1">The sequence shown here is derived from an EMBL/GenBank/DDBJ whole genome shotgun (WGS) entry which is preliminary data.</text>
</comment>
<protein>
    <submittedName>
        <fullName evidence="1">Cof-like hydrolase</fullName>
    </submittedName>
</protein>
<dbReference type="InterPro" id="IPR023214">
    <property type="entry name" value="HAD_sf"/>
</dbReference>
<accession>A0A9W5INV3</accession>
<dbReference type="InterPro" id="IPR036412">
    <property type="entry name" value="HAD-like_sf"/>
</dbReference>
<dbReference type="NCBIfam" id="TIGR01484">
    <property type="entry name" value="HAD-SF-IIB"/>
    <property type="match status" value="1"/>
</dbReference>
<name>A0A9W5INV3_NEISU</name>
<dbReference type="Proteomes" id="UP000004621">
    <property type="component" value="Unassembled WGS sequence"/>
</dbReference>
<organism evidence="1 2">
    <name type="scientific">Neisseria subflava NJ9703</name>
    <dbReference type="NCBI Taxonomy" id="546268"/>
    <lineage>
        <taxon>Bacteria</taxon>
        <taxon>Pseudomonadati</taxon>
        <taxon>Pseudomonadota</taxon>
        <taxon>Betaproteobacteria</taxon>
        <taxon>Neisseriales</taxon>
        <taxon>Neisseriaceae</taxon>
        <taxon>Neisseria</taxon>
    </lineage>
</organism>
<dbReference type="PANTHER" id="PTHR10000">
    <property type="entry name" value="PHOSPHOSERINE PHOSPHATASE"/>
    <property type="match status" value="1"/>
</dbReference>
<dbReference type="InterPro" id="IPR000150">
    <property type="entry name" value="Cof"/>
</dbReference>
<dbReference type="Pfam" id="PF08282">
    <property type="entry name" value="Hydrolase_3"/>
    <property type="match status" value="1"/>
</dbReference>
<sequence length="263" mass="29245">MNNPEIIFFDIDDTLYRKYTDTLRPSVAQAMRALKAKGILTAIATGRPKAAIPAKVKALIQECGIDMLVTINGQYISFRGEPLQSYPLDIADIETAINLLEQHKIDYAFVNNQEIAVSSHSPRVVEGLSHILPNFLTDKEYFRKQPVYQMLVFVDKEEEKILQPLTQQHGFKSVRWHEYAVDLLRKEGSKARGIAHAVEKLGIDMNKVMAFGDSFNDLEMLSTVGFGVAMGNGEDAAKSAAQFVCPSVDEDGVLRGLQELGVI</sequence>
<reference evidence="1 2" key="1">
    <citation type="submission" date="2010-01" db="EMBL/GenBank/DDBJ databases">
        <authorList>
            <person name="Weinstock G."/>
            <person name="Sodergren E."/>
            <person name="Clifton S."/>
            <person name="Fulton L."/>
            <person name="Fulton B."/>
            <person name="Courtney L."/>
            <person name="Fronick C."/>
            <person name="Harrison M."/>
            <person name="Strong C."/>
            <person name="Farmer C."/>
            <person name="Delahaunty K."/>
            <person name="Markovic C."/>
            <person name="Hall O."/>
            <person name="Minx P."/>
            <person name="Tomlinson C."/>
            <person name="Mitreva M."/>
            <person name="Nelson J."/>
            <person name="Hou S."/>
            <person name="Wollam A."/>
            <person name="Pepin K.H."/>
            <person name="Johnson M."/>
            <person name="Bhonagiri V."/>
            <person name="Nash W.E."/>
            <person name="Warren W."/>
            <person name="Chinwalla A."/>
            <person name="Mardis E.R."/>
            <person name="Wilson R.K."/>
        </authorList>
    </citation>
    <scope>NUCLEOTIDE SEQUENCE [LARGE SCALE GENOMIC DNA]</scope>
    <source>
        <strain evidence="1 2">NJ9703</strain>
    </source>
</reference>